<dbReference type="EMBL" id="NWSV01000020">
    <property type="protein sequence ID" value="PDT01774.1"/>
    <property type="molecule type" value="Genomic_DNA"/>
</dbReference>
<sequence>MHDAAEATPTPKSEEELKELVSLARLVAYARENARDLNAEFSAYCLDLALGALLQDLDRSGVSFSHESGQDAYLLGTRH</sequence>
<dbReference type="Proteomes" id="UP000220768">
    <property type="component" value="Unassembled WGS sequence"/>
</dbReference>
<keyword evidence="2" id="KW-1185">Reference proteome</keyword>
<accession>A0A2A6J7D7</accession>
<dbReference type="RefSeq" id="WP_097614675.1">
    <property type="nucleotide sequence ID" value="NZ_NWSV01000020.1"/>
</dbReference>
<evidence type="ECO:0000313" key="1">
    <source>
        <dbReference type="EMBL" id="PDT01774.1"/>
    </source>
</evidence>
<name>A0A2A6J7D7_9HYPH</name>
<dbReference type="AlphaFoldDB" id="A0A2A6J7D7"/>
<protein>
    <submittedName>
        <fullName evidence="1">Uncharacterized protein</fullName>
    </submittedName>
</protein>
<gene>
    <name evidence="1" type="ORF">CO666_24125</name>
</gene>
<evidence type="ECO:0000313" key="2">
    <source>
        <dbReference type="Proteomes" id="UP000220768"/>
    </source>
</evidence>
<comment type="caution">
    <text evidence="1">The sequence shown here is derived from an EMBL/GenBank/DDBJ whole genome shotgun (WGS) entry which is preliminary data.</text>
</comment>
<organism evidence="1 2">
    <name type="scientific">Rhizobium chutanense</name>
    <dbReference type="NCBI Taxonomy" id="2035448"/>
    <lineage>
        <taxon>Bacteria</taxon>
        <taxon>Pseudomonadati</taxon>
        <taxon>Pseudomonadota</taxon>
        <taxon>Alphaproteobacteria</taxon>
        <taxon>Hyphomicrobiales</taxon>
        <taxon>Rhizobiaceae</taxon>
        <taxon>Rhizobium/Agrobacterium group</taxon>
        <taxon>Rhizobium</taxon>
    </lineage>
</organism>
<reference evidence="1 2" key="1">
    <citation type="submission" date="2017-09" db="EMBL/GenBank/DDBJ databases">
        <title>Comparative genomics of rhizobia isolated from Phaseolus vulgaris in China.</title>
        <authorList>
            <person name="Tong W."/>
        </authorList>
    </citation>
    <scope>NUCLEOTIDE SEQUENCE [LARGE SCALE GENOMIC DNA]</scope>
    <source>
        <strain evidence="1 2">C5</strain>
    </source>
</reference>
<proteinExistence type="predicted"/>